<accession>A0ABD2MCV9</accession>
<organism evidence="2 3">
    <name type="scientific">Heterodera trifolii</name>
    <dbReference type="NCBI Taxonomy" id="157864"/>
    <lineage>
        <taxon>Eukaryota</taxon>
        <taxon>Metazoa</taxon>
        <taxon>Ecdysozoa</taxon>
        <taxon>Nematoda</taxon>
        <taxon>Chromadorea</taxon>
        <taxon>Rhabditida</taxon>
        <taxon>Tylenchina</taxon>
        <taxon>Tylenchomorpha</taxon>
        <taxon>Tylenchoidea</taxon>
        <taxon>Heteroderidae</taxon>
        <taxon>Heteroderinae</taxon>
        <taxon>Heterodera</taxon>
    </lineage>
</organism>
<reference evidence="2 3" key="1">
    <citation type="submission" date="2024-10" db="EMBL/GenBank/DDBJ databases">
        <authorList>
            <person name="Kim D."/>
        </authorList>
    </citation>
    <scope>NUCLEOTIDE SEQUENCE [LARGE SCALE GENOMIC DNA]</scope>
    <source>
        <strain evidence="2">BH-2024</strain>
    </source>
</reference>
<protein>
    <submittedName>
        <fullName evidence="2">Uncharacterized protein</fullName>
    </submittedName>
</protein>
<keyword evidence="3" id="KW-1185">Reference proteome</keyword>
<evidence type="ECO:0000313" key="2">
    <source>
        <dbReference type="EMBL" id="KAL3124525.1"/>
    </source>
</evidence>
<sequence>MPTEKESGAESNEKGEEKRGKWEKEANMRGTNGKREEKERKAMGNSKREEWGGRGKEKAEKKQWGIRGKKVRSNLTLGGRDAQPNANSCRKHSAKDAGRRKTKRCERRRRRSRFS</sequence>
<feature type="compositionally biased region" description="Basic and acidic residues" evidence="1">
    <location>
        <begin position="1"/>
        <end position="63"/>
    </location>
</feature>
<proteinExistence type="predicted"/>
<feature type="region of interest" description="Disordered" evidence="1">
    <location>
        <begin position="1"/>
        <end position="115"/>
    </location>
</feature>
<evidence type="ECO:0000256" key="1">
    <source>
        <dbReference type="SAM" id="MobiDB-lite"/>
    </source>
</evidence>
<dbReference type="AlphaFoldDB" id="A0ABD2MCV9"/>
<name>A0ABD2MCV9_9BILA</name>
<gene>
    <name evidence="2" type="ORF">niasHT_009073</name>
</gene>
<dbReference type="Proteomes" id="UP001620626">
    <property type="component" value="Unassembled WGS sequence"/>
</dbReference>
<comment type="caution">
    <text evidence="2">The sequence shown here is derived from an EMBL/GenBank/DDBJ whole genome shotgun (WGS) entry which is preliminary data.</text>
</comment>
<feature type="compositionally biased region" description="Basic residues" evidence="1">
    <location>
        <begin position="100"/>
        <end position="115"/>
    </location>
</feature>
<dbReference type="EMBL" id="JBICBT010000070">
    <property type="protein sequence ID" value="KAL3124525.1"/>
    <property type="molecule type" value="Genomic_DNA"/>
</dbReference>
<evidence type="ECO:0000313" key="3">
    <source>
        <dbReference type="Proteomes" id="UP001620626"/>
    </source>
</evidence>